<protein>
    <submittedName>
        <fullName evidence="2">3-ketoacyl-ACP reductase</fullName>
        <ecNumber evidence="2">1.1.1.100</ecNumber>
    </submittedName>
</protein>
<dbReference type="PANTHER" id="PTHR42879">
    <property type="entry name" value="3-OXOACYL-(ACYL-CARRIER-PROTEIN) REDUCTASE"/>
    <property type="match status" value="1"/>
</dbReference>
<dbReference type="AlphaFoldDB" id="A0A0A5GPE0"/>
<dbReference type="RefSeq" id="WP_026799840.1">
    <property type="nucleotide sequence ID" value="NZ_AULI01000005.1"/>
</dbReference>
<dbReference type="GO" id="GO:0004316">
    <property type="term" value="F:3-oxoacyl-[acyl-carrier-protein] reductase (NADPH) activity"/>
    <property type="evidence" value="ECO:0007669"/>
    <property type="project" value="UniProtKB-EC"/>
</dbReference>
<gene>
    <name evidence="2" type="primary">fabG</name>
    <name evidence="2" type="ORF">N781_11875</name>
</gene>
<sequence>MNRTVFIIGASGAIGRATALLFGEEGAQLILHYNQNEEAIERLIDDLPEHTVLQTIKSDIRTSSGIHHLIQSLTFHVDVVVFASGVNQYGLLQDISEEEMDHLYHIHVKTPWLVSKAVLPSMITNQKGHLVLVSSIWGEVGAGLEVLYSSVKGAQDSFVKALAKEVGRSGIHVNGVRPGYIDTKMNDHLSSEEQQLLKDEIPVGRFGEAKEVASVIRFLCSDESSYMHGQLLNVNGAWQG</sequence>
<keyword evidence="3" id="KW-1185">Reference proteome</keyword>
<dbReference type="PANTHER" id="PTHR42879:SF2">
    <property type="entry name" value="3-OXOACYL-[ACYL-CARRIER-PROTEIN] REDUCTASE FABG"/>
    <property type="match status" value="1"/>
</dbReference>
<keyword evidence="2" id="KW-0560">Oxidoreductase</keyword>
<dbReference type="CDD" id="cd05233">
    <property type="entry name" value="SDR_c"/>
    <property type="match status" value="1"/>
</dbReference>
<accession>A0A0A5GPE0</accession>
<evidence type="ECO:0000313" key="3">
    <source>
        <dbReference type="Proteomes" id="UP000030528"/>
    </source>
</evidence>
<name>A0A0A5GPE0_9BACI</name>
<comment type="caution">
    <text evidence="2">The sequence shown here is derived from an EMBL/GenBank/DDBJ whole genome shotgun (WGS) entry which is preliminary data.</text>
</comment>
<dbReference type="Pfam" id="PF13561">
    <property type="entry name" value="adh_short_C2"/>
    <property type="match status" value="1"/>
</dbReference>
<dbReference type="PRINTS" id="PR00081">
    <property type="entry name" value="GDHRDH"/>
</dbReference>
<dbReference type="Gene3D" id="3.40.50.720">
    <property type="entry name" value="NAD(P)-binding Rossmann-like Domain"/>
    <property type="match status" value="1"/>
</dbReference>
<dbReference type="InterPro" id="IPR036291">
    <property type="entry name" value="NAD(P)-bd_dom_sf"/>
</dbReference>
<dbReference type="OrthoDB" id="9803333at2"/>
<evidence type="ECO:0000256" key="1">
    <source>
        <dbReference type="ARBA" id="ARBA00006484"/>
    </source>
</evidence>
<reference evidence="2 3" key="1">
    <citation type="submission" date="2013-08" db="EMBL/GenBank/DDBJ databases">
        <authorList>
            <person name="Huang J."/>
            <person name="Wang G."/>
        </authorList>
    </citation>
    <scope>NUCLEOTIDE SEQUENCE [LARGE SCALE GENOMIC DNA]</scope>
    <source>
        <strain evidence="2 3">JSM 076056</strain>
    </source>
</reference>
<dbReference type="InterPro" id="IPR002347">
    <property type="entry name" value="SDR_fam"/>
</dbReference>
<dbReference type="STRING" id="1385510.GCA_000425205_01393"/>
<dbReference type="Proteomes" id="UP000030528">
    <property type="component" value="Unassembled WGS sequence"/>
</dbReference>
<dbReference type="NCBIfam" id="NF047420">
    <property type="entry name" value="EF_P_mod_YmfI"/>
    <property type="match status" value="1"/>
</dbReference>
<comment type="similarity">
    <text evidence="1">Belongs to the short-chain dehydrogenases/reductases (SDR) family.</text>
</comment>
<dbReference type="InterPro" id="IPR050259">
    <property type="entry name" value="SDR"/>
</dbReference>
<organism evidence="2 3">
    <name type="scientific">Pontibacillus halophilus JSM 076056 = DSM 19796</name>
    <dbReference type="NCBI Taxonomy" id="1385510"/>
    <lineage>
        <taxon>Bacteria</taxon>
        <taxon>Bacillati</taxon>
        <taxon>Bacillota</taxon>
        <taxon>Bacilli</taxon>
        <taxon>Bacillales</taxon>
        <taxon>Bacillaceae</taxon>
        <taxon>Pontibacillus</taxon>
    </lineage>
</organism>
<dbReference type="EC" id="1.1.1.100" evidence="2"/>
<evidence type="ECO:0000313" key="2">
    <source>
        <dbReference type="EMBL" id="KGX93108.1"/>
    </source>
</evidence>
<dbReference type="SUPFAM" id="SSF51735">
    <property type="entry name" value="NAD(P)-binding Rossmann-fold domains"/>
    <property type="match status" value="1"/>
</dbReference>
<proteinExistence type="inferred from homology"/>
<dbReference type="eggNOG" id="COG1028">
    <property type="taxonomic scope" value="Bacteria"/>
</dbReference>
<dbReference type="EMBL" id="AVPE01000003">
    <property type="protein sequence ID" value="KGX93108.1"/>
    <property type="molecule type" value="Genomic_DNA"/>
</dbReference>